<comment type="subcellular location">
    <subcellularLocation>
        <location evidence="1">Membrane</location>
        <topology evidence="1">Multi-pass membrane protein</topology>
    </subcellularLocation>
</comment>
<dbReference type="Proteomes" id="UP000321157">
    <property type="component" value="Unassembled WGS sequence"/>
</dbReference>
<proteinExistence type="predicted"/>
<evidence type="ECO:0000256" key="1">
    <source>
        <dbReference type="ARBA" id="ARBA00004141"/>
    </source>
</evidence>
<dbReference type="InterPro" id="IPR007829">
    <property type="entry name" value="TM2"/>
</dbReference>
<accession>A0A511V4G3</accession>
<dbReference type="Pfam" id="PF05154">
    <property type="entry name" value="TM2"/>
    <property type="match status" value="1"/>
</dbReference>
<dbReference type="Pfam" id="PF13208">
    <property type="entry name" value="TerB_N"/>
    <property type="match status" value="1"/>
</dbReference>
<evidence type="ECO:0000259" key="6">
    <source>
        <dbReference type="Pfam" id="PF05154"/>
    </source>
</evidence>
<comment type="caution">
    <text evidence="8">The sequence shown here is derived from an EMBL/GenBank/DDBJ whole genome shotgun (WGS) entry which is preliminary data.</text>
</comment>
<dbReference type="AlphaFoldDB" id="A0A511V4G3"/>
<evidence type="ECO:0000313" key="8">
    <source>
        <dbReference type="EMBL" id="GEN32971.1"/>
    </source>
</evidence>
<dbReference type="RefSeq" id="WP_146808274.1">
    <property type="nucleotide sequence ID" value="NZ_BJXX01000019.1"/>
</dbReference>
<reference evidence="8 9" key="1">
    <citation type="submission" date="2019-07" db="EMBL/GenBank/DDBJ databases">
        <title>Whole genome shotgun sequence of Aneurinibacillus danicus NBRC 102444.</title>
        <authorList>
            <person name="Hosoyama A."/>
            <person name="Uohara A."/>
            <person name="Ohji S."/>
            <person name="Ichikawa N."/>
        </authorList>
    </citation>
    <scope>NUCLEOTIDE SEQUENCE [LARGE SCALE GENOMIC DNA]</scope>
    <source>
        <strain evidence="8 9">NBRC 102444</strain>
    </source>
</reference>
<evidence type="ECO:0000259" key="7">
    <source>
        <dbReference type="Pfam" id="PF13208"/>
    </source>
</evidence>
<feature type="domain" description="TM2" evidence="6">
    <location>
        <begin position="4"/>
        <end position="54"/>
    </location>
</feature>
<evidence type="ECO:0008006" key="10">
    <source>
        <dbReference type="Google" id="ProtNLM"/>
    </source>
</evidence>
<organism evidence="8 9">
    <name type="scientific">Aneurinibacillus danicus</name>
    <dbReference type="NCBI Taxonomy" id="267746"/>
    <lineage>
        <taxon>Bacteria</taxon>
        <taxon>Bacillati</taxon>
        <taxon>Bacillota</taxon>
        <taxon>Bacilli</taxon>
        <taxon>Bacillales</taxon>
        <taxon>Paenibacillaceae</taxon>
        <taxon>Aneurinibacillus group</taxon>
        <taxon>Aneurinibacillus</taxon>
    </lineage>
</organism>
<evidence type="ECO:0000256" key="4">
    <source>
        <dbReference type="ARBA" id="ARBA00023136"/>
    </source>
</evidence>
<dbReference type="EMBL" id="BJXX01000019">
    <property type="protein sequence ID" value="GEN32971.1"/>
    <property type="molecule type" value="Genomic_DNA"/>
</dbReference>
<feature type="transmembrane region" description="Helical" evidence="5">
    <location>
        <begin position="33"/>
        <end position="55"/>
    </location>
</feature>
<evidence type="ECO:0000256" key="3">
    <source>
        <dbReference type="ARBA" id="ARBA00022989"/>
    </source>
</evidence>
<gene>
    <name evidence="8" type="ORF">ADA01nite_04310</name>
</gene>
<feature type="transmembrane region" description="Helical" evidence="5">
    <location>
        <begin position="7"/>
        <end position="27"/>
    </location>
</feature>
<dbReference type="GO" id="GO:0016020">
    <property type="term" value="C:membrane"/>
    <property type="evidence" value="ECO:0007669"/>
    <property type="project" value="UniProtKB-SubCell"/>
</dbReference>
<dbReference type="OrthoDB" id="2663344at2"/>
<dbReference type="InterPro" id="IPR025266">
    <property type="entry name" value="TerB_N"/>
</dbReference>
<keyword evidence="3 5" id="KW-1133">Transmembrane helix</keyword>
<protein>
    <recommendedName>
        <fullName evidence="10">TM2 domain-containing protein</fullName>
    </recommendedName>
</protein>
<sequence length="257" mass="30934">MYKQKSVGTGVLLALFLGGIGAHHFYVGKYIRGTLYLLFCWTYIPIFLGFIDIFFIRRWVEQSNAAALLVKMEEIRMIEENPRETFEPVSVSTIPFYNETDLILPEFQYLKTPTHILEEIECIRQPVHRNRSGIYIEVSTYHSEFVKQSLAYSRRVGKKCSHIPLKAYYTTFQHLDERQKEWYFYWRSQVLQGNYPNTDLSYIFLFVYELINYSFNQNAAFNISMLMRLYKNYKERHPNLEHYLLRWKEDFLHEIYA</sequence>
<evidence type="ECO:0000313" key="9">
    <source>
        <dbReference type="Proteomes" id="UP000321157"/>
    </source>
</evidence>
<keyword evidence="4 5" id="KW-0472">Membrane</keyword>
<feature type="domain" description="TerB N-terminal" evidence="7">
    <location>
        <begin position="140"/>
        <end position="251"/>
    </location>
</feature>
<evidence type="ECO:0000256" key="2">
    <source>
        <dbReference type="ARBA" id="ARBA00022692"/>
    </source>
</evidence>
<keyword evidence="2 5" id="KW-0812">Transmembrane</keyword>
<keyword evidence="9" id="KW-1185">Reference proteome</keyword>
<evidence type="ECO:0000256" key="5">
    <source>
        <dbReference type="SAM" id="Phobius"/>
    </source>
</evidence>
<name>A0A511V4G3_9BACL</name>